<keyword evidence="3" id="KW-1185">Reference proteome</keyword>
<feature type="signal peptide" evidence="1">
    <location>
        <begin position="1"/>
        <end position="22"/>
    </location>
</feature>
<dbReference type="Proteomes" id="UP001165065">
    <property type="component" value="Unassembled WGS sequence"/>
</dbReference>
<comment type="caution">
    <text evidence="2">The sequence shown here is derived from an EMBL/GenBank/DDBJ whole genome shotgun (WGS) entry which is preliminary data.</text>
</comment>
<dbReference type="InterPro" id="IPR008928">
    <property type="entry name" value="6-hairpin_glycosidase_sf"/>
</dbReference>
<evidence type="ECO:0000313" key="3">
    <source>
        <dbReference type="Proteomes" id="UP001165065"/>
    </source>
</evidence>
<proteinExistence type="predicted"/>
<reference evidence="3" key="1">
    <citation type="journal article" date="2023" name="Commun. Biol.">
        <title>Genome analysis of Parmales, the sister group of diatoms, reveals the evolutionary specialization of diatoms from phago-mixotrophs to photoautotrophs.</title>
        <authorList>
            <person name="Ban H."/>
            <person name="Sato S."/>
            <person name="Yoshikawa S."/>
            <person name="Yamada K."/>
            <person name="Nakamura Y."/>
            <person name="Ichinomiya M."/>
            <person name="Sato N."/>
            <person name="Blanc-Mathieu R."/>
            <person name="Endo H."/>
            <person name="Kuwata A."/>
            <person name="Ogata H."/>
        </authorList>
    </citation>
    <scope>NUCLEOTIDE SEQUENCE [LARGE SCALE GENOMIC DNA]</scope>
</reference>
<sequence length="794" mass="86234">MKLTVVSYLLLWLLNERGLAMGCKTTPGLSYSEGTLSNRYSCMTLDGSLAITELGGSILGNGEDSDNIVAYEGIKPILIKEEGASLSLKGDVKLQVESGDKLVISVSTTSDDMEGFVDKQFISLGKDDRYFSVETTTTVPQGGLALRSFPFVTSSTTAFYESGPVQMKDGVRTKGCFASEEKLSRVYSLGAEGGDVSDTIPSRAADRSVDIAFSEPSGANLVLSGQDSVTWNGGVEDGSSGISTLVQVFGADIEDVTLDTWDTIPTLLPSSSSVGTFTSSFKIGAVNLDLPVLSVPVSYDPSTLPLDDLHSFLTGIYASPVGCLCTHANQVTLGETLGQIATTIARPDRGYEGTYNYFDPDNYISTSAILLSMEPYLQNEVRKVLERSGSMMKKDTGQLPHHFEGSEPVYSALSGMIQTGPNVFWVLSCFNYAKTSGDLQWLKDYMPTLRTATNFLYSLFSESDVKLASVPGSLMVDVFIRSNMTSDTNAMLVGFFRDFADAEEVTGNSTGANDLRKLASEISEAVNEKLWNGDDHYITQLNDDGTTRDFVDYDSNLIAISNGIPSHEQSLKILERIDGGQCRSGVTFVSEVWYGEDDTTSGNTGDSWCAMGRHAWFDSLSRKAVGDWDGFDKLLLTPLQTHLIESTFLHERLGCDGKQQQNRTAMYFEYPSVTAMMTMKIKYGIQPGLADFTVEPFLDGDEDVSFVWEAGTLSVSFSQSEVKIKAPRGTGSSDARMTLVRVSRLAKGSVYNVNTPCDEDDEKVVQTDDEGRVEFEATLGIKCEIIITLAGSLA</sequence>
<dbReference type="InterPro" id="IPR012341">
    <property type="entry name" value="6hp_glycosidase-like_sf"/>
</dbReference>
<dbReference type="Gene3D" id="1.50.10.10">
    <property type="match status" value="1"/>
</dbReference>
<feature type="chain" id="PRO_5040840593" description="Alpha-L-rhamnosidase six-hairpin glycosidase domain-containing protein" evidence="1">
    <location>
        <begin position="23"/>
        <end position="794"/>
    </location>
</feature>
<dbReference type="SUPFAM" id="SSF48208">
    <property type="entry name" value="Six-hairpin glycosidases"/>
    <property type="match status" value="1"/>
</dbReference>
<dbReference type="PANTHER" id="PTHR34987">
    <property type="entry name" value="C, PUTATIVE (AFU_ORTHOLOGUE AFUA_3G02880)-RELATED"/>
    <property type="match status" value="1"/>
</dbReference>
<gene>
    <name evidence="2" type="ORF">TrCOL_g1889</name>
</gene>
<dbReference type="GO" id="GO:0005975">
    <property type="term" value="P:carbohydrate metabolic process"/>
    <property type="evidence" value="ECO:0007669"/>
    <property type="project" value="InterPro"/>
</dbReference>
<evidence type="ECO:0000313" key="2">
    <source>
        <dbReference type="EMBL" id="GMI23514.1"/>
    </source>
</evidence>
<organism evidence="2 3">
    <name type="scientific">Triparma columacea</name>
    <dbReference type="NCBI Taxonomy" id="722753"/>
    <lineage>
        <taxon>Eukaryota</taxon>
        <taxon>Sar</taxon>
        <taxon>Stramenopiles</taxon>
        <taxon>Ochrophyta</taxon>
        <taxon>Bolidophyceae</taxon>
        <taxon>Parmales</taxon>
        <taxon>Triparmaceae</taxon>
        <taxon>Triparma</taxon>
    </lineage>
</organism>
<dbReference type="PANTHER" id="PTHR34987:SF4">
    <property type="entry name" value="ALPHA-L-RHAMNOSIDASE C-TERMINAL DOMAIN-CONTAINING PROTEIN"/>
    <property type="match status" value="1"/>
</dbReference>
<keyword evidence="1" id="KW-0732">Signal</keyword>
<name>A0A9W7FYS5_9STRA</name>
<evidence type="ECO:0000256" key="1">
    <source>
        <dbReference type="SAM" id="SignalP"/>
    </source>
</evidence>
<accession>A0A9W7FYS5</accession>
<dbReference type="EMBL" id="BRYA01000570">
    <property type="protein sequence ID" value="GMI23514.1"/>
    <property type="molecule type" value="Genomic_DNA"/>
</dbReference>
<dbReference type="OrthoDB" id="189842at2759"/>
<protein>
    <recommendedName>
        <fullName evidence="4">Alpha-L-rhamnosidase six-hairpin glycosidase domain-containing protein</fullName>
    </recommendedName>
</protein>
<evidence type="ECO:0008006" key="4">
    <source>
        <dbReference type="Google" id="ProtNLM"/>
    </source>
</evidence>
<dbReference type="AlphaFoldDB" id="A0A9W7FYS5"/>